<reference evidence="4" key="1">
    <citation type="submission" date="2022-11" db="EMBL/GenBank/DDBJ databases">
        <authorList>
            <person name="Kikuchi T."/>
        </authorList>
    </citation>
    <scope>NUCLEOTIDE SEQUENCE</scope>
    <source>
        <strain evidence="4">PS1010</strain>
    </source>
</reference>
<dbReference type="Gene3D" id="3.80.10.10">
    <property type="entry name" value="Ribonuclease Inhibitor"/>
    <property type="match status" value="2"/>
</dbReference>
<evidence type="ECO:0000313" key="5">
    <source>
        <dbReference type="Proteomes" id="UP001152747"/>
    </source>
</evidence>
<sequence length="429" mass="49357">MLLTIILLTSILTSETFQKSPYFFKCPERCQCYEDNEQKSQVHLICKWEQLNTTTFRHLQRPDLVRTLTIRCPHFFSQVSTPTPGLFQGFVNLDRLEIDRCKIDKVPNSVFAGLGQLISLIVKNANIRELPAEVFAYIPKLMTLDLSGNKLKIEPHSIRSLHELIHLDLSDNEIGFLTNTFLGLVKLRVITMNNNKITNIDFRRFPENLTDLSMRRNLISNIHYTSGSARNLKRLDLAGNMIEFISSSASGSVNVLPAELKHVDLSSNRLNQIYEGSINHMKHLVLLDLKNNTIKELRFSSLRGSKTQMKVFLSKNPLGCHCSHKWMTNSKSKNITIVDLPTVTCKEIIEPFSEMLLMLAESRNQLLCKYSNMCEDGCDCCEKPDCKCRFECPDSCNCWRSSDTSNIKVIFFVCKNKFFKFWIMIKIFD</sequence>
<evidence type="ECO:0000256" key="3">
    <source>
        <dbReference type="SAM" id="SignalP"/>
    </source>
</evidence>
<feature type="chain" id="PRO_5040466918" description="LRRNT domain-containing protein" evidence="3">
    <location>
        <begin position="19"/>
        <end position="429"/>
    </location>
</feature>
<dbReference type="InterPro" id="IPR001611">
    <property type="entry name" value="Leu-rich_rpt"/>
</dbReference>
<dbReference type="GO" id="GO:0005615">
    <property type="term" value="C:extracellular space"/>
    <property type="evidence" value="ECO:0007669"/>
    <property type="project" value="TreeGrafter"/>
</dbReference>
<keyword evidence="2" id="KW-0677">Repeat</keyword>
<name>A0A9P1INE5_9PELO</name>
<dbReference type="OrthoDB" id="17912at2759"/>
<dbReference type="AlphaFoldDB" id="A0A9P1INE5"/>
<dbReference type="PANTHER" id="PTHR45712">
    <property type="entry name" value="AGAP008170-PA"/>
    <property type="match status" value="1"/>
</dbReference>
<dbReference type="InterPro" id="IPR050333">
    <property type="entry name" value="SLRP"/>
</dbReference>
<keyword evidence="3" id="KW-0732">Signal</keyword>
<evidence type="ECO:0000313" key="4">
    <source>
        <dbReference type="EMBL" id="CAI5448232.1"/>
    </source>
</evidence>
<keyword evidence="5" id="KW-1185">Reference proteome</keyword>
<gene>
    <name evidence="4" type="ORF">CAMP_LOCUS10869</name>
</gene>
<protein>
    <recommendedName>
        <fullName evidence="6">LRRNT domain-containing protein</fullName>
    </recommendedName>
</protein>
<accession>A0A9P1INE5</accession>
<dbReference type="Proteomes" id="UP001152747">
    <property type="component" value="Unassembled WGS sequence"/>
</dbReference>
<dbReference type="InterPro" id="IPR003591">
    <property type="entry name" value="Leu-rich_rpt_typical-subtyp"/>
</dbReference>
<feature type="signal peptide" evidence="3">
    <location>
        <begin position="1"/>
        <end position="18"/>
    </location>
</feature>
<evidence type="ECO:0008006" key="6">
    <source>
        <dbReference type="Google" id="ProtNLM"/>
    </source>
</evidence>
<evidence type="ECO:0000256" key="2">
    <source>
        <dbReference type="ARBA" id="ARBA00022737"/>
    </source>
</evidence>
<dbReference type="EMBL" id="CANHGI010000004">
    <property type="protein sequence ID" value="CAI5448232.1"/>
    <property type="molecule type" value="Genomic_DNA"/>
</dbReference>
<dbReference type="PANTHER" id="PTHR45712:SF22">
    <property type="entry name" value="INSULIN-LIKE GROWTH FACTOR-BINDING PROTEIN COMPLEX ACID LABILE SUBUNIT"/>
    <property type="match status" value="1"/>
</dbReference>
<evidence type="ECO:0000256" key="1">
    <source>
        <dbReference type="ARBA" id="ARBA00022614"/>
    </source>
</evidence>
<dbReference type="InterPro" id="IPR032675">
    <property type="entry name" value="LRR_dom_sf"/>
</dbReference>
<keyword evidence="1" id="KW-0433">Leucine-rich repeat</keyword>
<comment type="caution">
    <text evidence="4">The sequence shown here is derived from an EMBL/GenBank/DDBJ whole genome shotgun (WGS) entry which is preliminary data.</text>
</comment>
<proteinExistence type="predicted"/>
<organism evidence="4 5">
    <name type="scientific">Caenorhabditis angaria</name>
    <dbReference type="NCBI Taxonomy" id="860376"/>
    <lineage>
        <taxon>Eukaryota</taxon>
        <taxon>Metazoa</taxon>
        <taxon>Ecdysozoa</taxon>
        <taxon>Nematoda</taxon>
        <taxon>Chromadorea</taxon>
        <taxon>Rhabditida</taxon>
        <taxon>Rhabditina</taxon>
        <taxon>Rhabditomorpha</taxon>
        <taxon>Rhabditoidea</taxon>
        <taxon>Rhabditidae</taxon>
        <taxon>Peloderinae</taxon>
        <taxon>Caenorhabditis</taxon>
    </lineage>
</organism>
<dbReference type="SMART" id="SM00369">
    <property type="entry name" value="LRR_TYP"/>
    <property type="match status" value="8"/>
</dbReference>
<dbReference type="Pfam" id="PF13855">
    <property type="entry name" value="LRR_8"/>
    <property type="match status" value="3"/>
</dbReference>
<dbReference type="SUPFAM" id="SSF52058">
    <property type="entry name" value="L domain-like"/>
    <property type="match status" value="1"/>
</dbReference>